<organism evidence="1 2">
    <name type="scientific">Paraburkholderia steynii</name>
    <dbReference type="NCBI Taxonomy" id="1245441"/>
    <lineage>
        <taxon>Bacteria</taxon>
        <taxon>Pseudomonadati</taxon>
        <taxon>Pseudomonadota</taxon>
        <taxon>Betaproteobacteria</taxon>
        <taxon>Burkholderiales</taxon>
        <taxon>Burkholderiaceae</taxon>
        <taxon>Paraburkholderia</taxon>
    </lineage>
</organism>
<comment type="caution">
    <text evidence="1">The sequence shown here is derived from an EMBL/GenBank/DDBJ whole genome shotgun (WGS) entry which is preliminary data.</text>
</comment>
<name>A0A4R0X9H0_9BURK</name>
<reference evidence="1 2" key="1">
    <citation type="submission" date="2017-02" db="EMBL/GenBank/DDBJ databases">
        <title>Paraburkholderia sophoroidis sp. nov. and Paraburkholderia steynii sp. nov. rhizobial symbionts of the fynbos legume Hypocalyptus sophoroides.</title>
        <authorList>
            <person name="Steenkamp E.T."/>
            <person name="Beukes C.W."/>
            <person name="Van Zyl E."/>
            <person name="Avontuur J."/>
            <person name="Chan W.Y."/>
            <person name="Hassen A."/>
            <person name="Palmer M."/>
            <person name="Mthombeni L."/>
            <person name="Phalane F."/>
            <person name="Sereme K."/>
            <person name="Venter S.N."/>
        </authorList>
    </citation>
    <scope>NUCLEOTIDE SEQUENCE [LARGE SCALE GENOMIC DNA]</scope>
    <source>
        <strain evidence="1 2">HC1.1ba</strain>
    </source>
</reference>
<evidence type="ECO:0000313" key="1">
    <source>
        <dbReference type="EMBL" id="TCG03507.1"/>
    </source>
</evidence>
<proteinExistence type="predicted"/>
<evidence type="ECO:0000313" key="2">
    <source>
        <dbReference type="Proteomes" id="UP000294200"/>
    </source>
</evidence>
<dbReference type="AlphaFoldDB" id="A0A4R0X9H0"/>
<keyword evidence="2" id="KW-1185">Reference proteome</keyword>
<gene>
    <name evidence="1" type="ORF">BZM27_47955</name>
</gene>
<accession>A0A4R0X9H0</accession>
<sequence>MRHISARPEQSSFPNTLTERHPLFSYAGRCAADLWLQGAPLSMADFRDLRFRCLVSGDTSFAGDPARRQAFDDAFARQIASSIASRSRVEGRRHA</sequence>
<protein>
    <submittedName>
        <fullName evidence="1">Uncharacterized protein</fullName>
    </submittedName>
</protein>
<dbReference type="EMBL" id="MWML01000392">
    <property type="protein sequence ID" value="TCG03507.1"/>
    <property type="molecule type" value="Genomic_DNA"/>
</dbReference>
<dbReference type="Proteomes" id="UP000294200">
    <property type="component" value="Unassembled WGS sequence"/>
</dbReference>